<keyword evidence="3" id="KW-0238">DNA-binding</keyword>
<dbReference type="InterPro" id="IPR039420">
    <property type="entry name" value="WalR-like"/>
</dbReference>
<name>A0A1Q2SMC1_9GAMM</name>
<keyword evidence="2" id="KW-0805">Transcription regulation</keyword>
<dbReference type="CDD" id="cd06170">
    <property type="entry name" value="LuxR_C_like"/>
    <property type="match status" value="1"/>
</dbReference>
<dbReference type="InterPro" id="IPR001789">
    <property type="entry name" value="Sig_transdc_resp-reg_receiver"/>
</dbReference>
<dbReference type="Pfam" id="PF00072">
    <property type="entry name" value="Response_reg"/>
    <property type="match status" value="1"/>
</dbReference>
<dbReference type="Gene3D" id="3.40.50.2300">
    <property type="match status" value="1"/>
</dbReference>
<feature type="compositionally biased region" description="Basic and acidic residues" evidence="6">
    <location>
        <begin position="219"/>
        <end position="229"/>
    </location>
</feature>
<dbReference type="Pfam" id="PF00196">
    <property type="entry name" value="GerE"/>
    <property type="match status" value="1"/>
</dbReference>
<proteinExistence type="predicted"/>
<protein>
    <submittedName>
        <fullName evidence="9">Response regulator receiver protein</fullName>
    </submittedName>
</protein>
<dbReference type="PANTHER" id="PTHR43214">
    <property type="entry name" value="TWO-COMPONENT RESPONSE REGULATOR"/>
    <property type="match status" value="1"/>
</dbReference>
<evidence type="ECO:0000259" key="8">
    <source>
        <dbReference type="PROSITE" id="PS50110"/>
    </source>
</evidence>
<dbReference type="PANTHER" id="PTHR43214:SF41">
    <property type="entry name" value="NITRATE_NITRITE RESPONSE REGULATOR PROTEIN NARP"/>
    <property type="match status" value="1"/>
</dbReference>
<evidence type="ECO:0000256" key="1">
    <source>
        <dbReference type="ARBA" id="ARBA00022553"/>
    </source>
</evidence>
<dbReference type="AlphaFoldDB" id="A0A1Q2SMC1"/>
<dbReference type="InterPro" id="IPR058245">
    <property type="entry name" value="NreC/VraR/RcsB-like_REC"/>
</dbReference>
<dbReference type="PRINTS" id="PR00038">
    <property type="entry name" value="HTHLUXR"/>
</dbReference>
<dbReference type="KEGG" id="ntt:TAO_0901"/>
<dbReference type="RefSeq" id="WP_096526832.1">
    <property type="nucleotide sequence ID" value="NZ_AP014836.1"/>
</dbReference>
<dbReference type="SMART" id="SM00421">
    <property type="entry name" value="HTH_LUXR"/>
    <property type="match status" value="1"/>
</dbReference>
<evidence type="ECO:0000313" key="10">
    <source>
        <dbReference type="Proteomes" id="UP000243679"/>
    </source>
</evidence>
<dbReference type="InterPro" id="IPR036388">
    <property type="entry name" value="WH-like_DNA-bd_sf"/>
</dbReference>
<feature type="domain" description="HTH luxR-type" evidence="7">
    <location>
        <begin position="143"/>
        <end position="208"/>
    </location>
</feature>
<dbReference type="SMART" id="SM00448">
    <property type="entry name" value="REC"/>
    <property type="match status" value="1"/>
</dbReference>
<sequence length="229" mass="26320">MSTLPLIKILLVDDDPWVRPTLRLMLESVPRFKLVAEANKAEDALQHLQNNLEINLAIVDLCMRGINGIRLAELIRSRFPHVVVLILTNEDRKEYIREAKLAGARGYILKETPWPEIVSTIENIIDKEIDFLEPSSLIPPEPPSIPEQLLTNRELQVLWNMGDIKSTKEIARILNIEPRTIEGHRASIWRKLKIKSHPQAINIATEYRKRHKTPPEMTGCKKPDRSDVI</sequence>
<dbReference type="InterPro" id="IPR016032">
    <property type="entry name" value="Sig_transdc_resp-reg_C-effctor"/>
</dbReference>
<dbReference type="GO" id="GO:0003677">
    <property type="term" value="F:DNA binding"/>
    <property type="evidence" value="ECO:0007669"/>
    <property type="project" value="UniProtKB-KW"/>
</dbReference>
<gene>
    <name evidence="9" type="ORF">TAO_0901</name>
</gene>
<evidence type="ECO:0000259" key="7">
    <source>
        <dbReference type="PROSITE" id="PS50043"/>
    </source>
</evidence>
<dbReference type="GO" id="GO:0006355">
    <property type="term" value="P:regulation of DNA-templated transcription"/>
    <property type="evidence" value="ECO:0007669"/>
    <property type="project" value="InterPro"/>
</dbReference>
<evidence type="ECO:0000313" key="9">
    <source>
        <dbReference type="EMBL" id="BAW80271.1"/>
    </source>
</evidence>
<organism evidence="9 10">
    <name type="scientific">Candidatus Nitrosoglobus terrae</name>
    <dbReference type="NCBI Taxonomy" id="1630141"/>
    <lineage>
        <taxon>Bacteria</taxon>
        <taxon>Pseudomonadati</taxon>
        <taxon>Pseudomonadota</taxon>
        <taxon>Gammaproteobacteria</taxon>
        <taxon>Chromatiales</taxon>
        <taxon>Chromatiaceae</taxon>
        <taxon>Candidatus Nitrosoglobus</taxon>
    </lineage>
</organism>
<accession>A0A1Q2SMC1</accession>
<feature type="modified residue" description="4-aspartylphosphate" evidence="5">
    <location>
        <position position="60"/>
    </location>
</feature>
<dbReference type="InterPro" id="IPR000792">
    <property type="entry name" value="Tscrpt_reg_LuxR_C"/>
</dbReference>
<evidence type="ECO:0000256" key="6">
    <source>
        <dbReference type="SAM" id="MobiDB-lite"/>
    </source>
</evidence>
<dbReference type="PROSITE" id="PS50043">
    <property type="entry name" value="HTH_LUXR_2"/>
    <property type="match status" value="1"/>
</dbReference>
<dbReference type="InterPro" id="IPR011006">
    <property type="entry name" value="CheY-like_superfamily"/>
</dbReference>
<dbReference type="SUPFAM" id="SSF46894">
    <property type="entry name" value="C-terminal effector domain of the bipartite response regulators"/>
    <property type="match status" value="1"/>
</dbReference>
<evidence type="ECO:0000256" key="4">
    <source>
        <dbReference type="ARBA" id="ARBA00023163"/>
    </source>
</evidence>
<feature type="domain" description="Response regulatory" evidence="8">
    <location>
        <begin position="8"/>
        <end position="125"/>
    </location>
</feature>
<evidence type="ECO:0000256" key="2">
    <source>
        <dbReference type="ARBA" id="ARBA00023015"/>
    </source>
</evidence>
<dbReference type="CDD" id="cd17535">
    <property type="entry name" value="REC_NarL-like"/>
    <property type="match status" value="1"/>
</dbReference>
<dbReference type="GO" id="GO:0000160">
    <property type="term" value="P:phosphorelay signal transduction system"/>
    <property type="evidence" value="ECO:0007669"/>
    <property type="project" value="InterPro"/>
</dbReference>
<evidence type="ECO:0000256" key="3">
    <source>
        <dbReference type="ARBA" id="ARBA00023125"/>
    </source>
</evidence>
<keyword evidence="1 5" id="KW-0597">Phosphoprotein</keyword>
<reference evidence="9 10" key="1">
    <citation type="journal article" date="2017" name="ISME J.">
        <title>An acid-tolerant ammonia-oxidizing ?-proteobacterium from soil.</title>
        <authorList>
            <person name="Hayatsu M."/>
            <person name="Tago K."/>
            <person name="Uchiyama I."/>
            <person name="Toyoda A."/>
            <person name="Wang Y."/>
            <person name="Shimomura Y."/>
            <person name="Okubo T."/>
            <person name="Kurisu F."/>
            <person name="Hirono Y."/>
            <person name="Nonaka K."/>
            <person name="Akiyama H."/>
            <person name="Itoh T."/>
            <person name="Takami H."/>
        </authorList>
    </citation>
    <scope>NUCLEOTIDE SEQUENCE [LARGE SCALE GENOMIC DNA]</scope>
    <source>
        <strain evidence="9 10">TAO100</strain>
    </source>
</reference>
<dbReference type="SUPFAM" id="SSF52172">
    <property type="entry name" value="CheY-like"/>
    <property type="match status" value="1"/>
</dbReference>
<dbReference type="EMBL" id="AP014836">
    <property type="protein sequence ID" value="BAW80271.1"/>
    <property type="molecule type" value="Genomic_DNA"/>
</dbReference>
<dbReference type="Gene3D" id="1.10.10.10">
    <property type="entry name" value="Winged helix-like DNA-binding domain superfamily/Winged helix DNA-binding domain"/>
    <property type="match status" value="1"/>
</dbReference>
<dbReference type="OrthoDB" id="9796655at2"/>
<keyword evidence="4" id="KW-0804">Transcription</keyword>
<dbReference type="PROSITE" id="PS50110">
    <property type="entry name" value="RESPONSE_REGULATORY"/>
    <property type="match status" value="1"/>
</dbReference>
<dbReference type="Proteomes" id="UP000243679">
    <property type="component" value="Chromosome"/>
</dbReference>
<evidence type="ECO:0000256" key="5">
    <source>
        <dbReference type="PROSITE-ProRule" id="PRU00169"/>
    </source>
</evidence>
<keyword evidence="10" id="KW-1185">Reference proteome</keyword>
<feature type="region of interest" description="Disordered" evidence="6">
    <location>
        <begin position="209"/>
        <end position="229"/>
    </location>
</feature>